<comment type="caution">
    <text evidence="3">The sequence shown here is derived from an EMBL/GenBank/DDBJ whole genome shotgun (WGS) entry which is preliminary data.</text>
</comment>
<feature type="region of interest" description="Disordered" evidence="1">
    <location>
        <begin position="85"/>
        <end position="116"/>
    </location>
</feature>
<reference evidence="3 4" key="1">
    <citation type="journal article" date="2019" name="Int. J. Syst. Evol. Microbiol.">
        <title>The Global Catalogue of Microorganisms (GCM) 10K type strain sequencing project: providing services to taxonomists for standard genome sequencing and annotation.</title>
        <authorList>
            <consortium name="The Broad Institute Genomics Platform"/>
            <consortium name="The Broad Institute Genome Sequencing Center for Infectious Disease"/>
            <person name="Wu L."/>
            <person name="Ma J."/>
        </authorList>
    </citation>
    <scope>NUCLEOTIDE SEQUENCE [LARGE SCALE GENOMIC DNA]</scope>
    <source>
        <strain evidence="3 4">JCM 12389</strain>
    </source>
</reference>
<accession>A0ABN1B9I6</accession>
<protein>
    <submittedName>
        <fullName evidence="3">Uncharacterized protein</fullName>
    </submittedName>
</protein>
<evidence type="ECO:0000313" key="3">
    <source>
        <dbReference type="EMBL" id="GAA0493047.1"/>
    </source>
</evidence>
<name>A0ABN1B9I6_9BACI</name>
<gene>
    <name evidence="3" type="ORF">GCM10008986_19350</name>
</gene>
<keyword evidence="2" id="KW-1133">Transmembrane helix</keyword>
<keyword evidence="4" id="KW-1185">Reference proteome</keyword>
<organism evidence="3 4">
    <name type="scientific">Salinibacillus aidingensis</name>
    <dbReference type="NCBI Taxonomy" id="237684"/>
    <lineage>
        <taxon>Bacteria</taxon>
        <taxon>Bacillati</taxon>
        <taxon>Bacillota</taxon>
        <taxon>Bacilli</taxon>
        <taxon>Bacillales</taxon>
        <taxon>Bacillaceae</taxon>
        <taxon>Salinibacillus</taxon>
    </lineage>
</organism>
<dbReference type="Proteomes" id="UP001500880">
    <property type="component" value="Unassembled WGS sequence"/>
</dbReference>
<evidence type="ECO:0000313" key="4">
    <source>
        <dbReference type="Proteomes" id="UP001500880"/>
    </source>
</evidence>
<keyword evidence="2" id="KW-0812">Transmembrane</keyword>
<dbReference type="RefSeq" id="WP_343840140.1">
    <property type="nucleotide sequence ID" value="NZ_BAAADO010000003.1"/>
</dbReference>
<proteinExistence type="predicted"/>
<feature type="transmembrane region" description="Helical" evidence="2">
    <location>
        <begin position="54"/>
        <end position="76"/>
    </location>
</feature>
<dbReference type="EMBL" id="BAAADO010000003">
    <property type="protein sequence ID" value="GAA0493047.1"/>
    <property type="molecule type" value="Genomic_DNA"/>
</dbReference>
<evidence type="ECO:0000256" key="1">
    <source>
        <dbReference type="SAM" id="MobiDB-lite"/>
    </source>
</evidence>
<sequence>MRKDELWDELGSFPKDQQINGQVKQEMLQNLQSEALQKKQQRIKPSKPRKPGMVLKRVSISFVSLAVLFIAGTFLFSEIQMNQQTTPQQNEDGKQDTMQMQDADQGEQAKTPEPLEKEDALRILREFKSTFNELYHQRSGDDQKVTGIQSLEEVKKKLETMMSADLAQWFTESYFREQNGEVYVVAMDGPTWLQEDIPFDLEKISNTEYKVHQERDNEQLGHRIMTYVLVYDENRWIVDRIESENLDQ</sequence>
<evidence type="ECO:0000256" key="2">
    <source>
        <dbReference type="SAM" id="Phobius"/>
    </source>
</evidence>
<keyword evidence="2" id="KW-0472">Membrane</keyword>
<feature type="compositionally biased region" description="Polar residues" evidence="1">
    <location>
        <begin position="85"/>
        <end position="102"/>
    </location>
</feature>